<proteinExistence type="predicted"/>
<organism evidence="1 2">
    <name type="scientific">Ambrosiozyma monospora</name>
    <name type="common">Yeast</name>
    <name type="synonym">Endomycopsis monosporus</name>
    <dbReference type="NCBI Taxonomy" id="43982"/>
    <lineage>
        <taxon>Eukaryota</taxon>
        <taxon>Fungi</taxon>
        <taxon>Dikarya</taxon>
        <taxon>Ascomycota</taxon>
        <taxon>Saccharomycotina</taxon>
        <taxon>Pichiomycetes</taxon>
        <taxon>Pichiales</taxon>
        <taxon>Pichiaceae</taxon>
        <taxon>Ambrosiozyma</taxon>
    </lineage>
</organism>
<dbReference type="EMBL" id="BSXS01001947">
    <property type="protein sequence ID" value="GME77710.1"/>
    <property type="molecule type" value="Genomic_DNA"/>
</dbReference>
<protein>
    <submittedName>
        <fullName evidence="1">Unnamed protein product</fullName>
    </submittedName>
</protein>
<name>A0ACB5SZH5_AMBMO</name>
<keyword evidence="2" id="KW-1185">Reference proteome</keyword>
<evidence type="ECO:0000313" key="2">
    <source>
        <dbReference type="Proteomes" id="UP001165064"/>
    </source>
</evidence>
<dbReference type="Proteomes" id="UP001165064">
    <property type="component" value="Unassembled WGS sequence"/>
</dbReference>
<comment type="caution">
    <text evidence="1">The sequence shown here is derived from an EMBL/GenBank/DDBJ whole genome shotgun (WGS) entry which is preliminary data.</text>
</comment>
<reference evidence="1" key="1">
    <citation type="submission" date="2023-04" db="EMBL/GenBank/DDBJ databases">
        <title>Ambrosiozyma monospora NBRC 10751.</title>
        <authorList>
            <person name="Ichikawa N."/>
            <person name="Sato H."/>
            <person name="Tonouchi N."/>
        </authorList>
    </citation>
    <scope>NUCLEOTIDE SEQUENCE</scope>
    <source>
        <strain evidence="1">NBRC 10751</strain>
    </source>
</reference>
<evidence type="ECO:0000313" key="1">
    <source>
        <dbReference type="EMBL" id="GME77710.1"/>
    </source>
</evidence>
<accession>A0ACB5SZH5</accession>
<gene>
    <name evidence="1" type="ORF">Amon02_000313800</name>
</gene>
<sequence length="263" mass="30613">MDNSIKAITASLPLEIKCVILKDALLKRFTFTTGSIDRFGTGGRCAVLTIFFMLDQFISLIGLDPIMDHVLALTIQESTFDARLFWRYGVFDKLARFILTRSIKMKKLLIGKNILDVMRPLIFQIIVDGSQEVKVTIQNLPQPFFTFTLLKEHEFYLQYITSLDLSDACWCKEYIYDSFFLEMTRLRELIINVNNISNTLSLRKIVDDIRQNLLNPDEVSGFTLAIKAFFSYAFIEDETEKSKRMFFNSDKPVLEQHFPYIFK</sequence>